<feature type="compositionally biased region" description="Low complexity" evidence="1">
    <location>
        <begin position="258"/>
        <end position="270"/>
    </location>
</feature>
<dbReference type="Gramene" id="Os08t0469050-00">
    <property type="protein sequence ID" value="Os08t0469050-00"/>
    <property type="gene ID" value="Os08g0469050"/>
</dbReference>
<name>A0A0P0XH67_ORYSJ</name>
<organism evidence="2 3">
    <name type="scientific">Oryza sativa subsp. japonica</name>
    <name type="common">Rice</name>
    <dbReference type="NCBI Taxonomy" id="39947"/>
    <lineage>
        <taxon>Eukaryota</taxon>
        <taxon>Viridiplantae</taxon>
        <taxon>Streptophyta</taxon>
        <taxon>Embryophyta</taxon>
        <taxon>Tracheophyta</taxon>
        <taxon>Spermatophyta</taxon>
        <taxon>Magnoliopsida</taxon>
        <taxon>Liliopsida</taxon>
        <taxon>Poales</taxon>
        <taxon>Poaceae</taxon>
        <taxon>BOP clade</taxon>
        <taxon>Oryzoideae</taxon>
        <taxon>Oryzeae</taxon>
        <taxon>Oryzinae</taxon>
        <taxon>Oryza</taxon>
        <taxon>Oryza sativa</taxon>
    </lineage>
</organism>
<keyword evidence="3" id="KW-1185">Reference proteome</keyword>
<feature type="compositionally biased region" description="Basic and acidic residues" evidence="1">
    <location>
        <begin position="281"/>
        <end position="294"/>
    </location>
</feature>
<dbReference type="FunCoup" id="A0A0P0XH67">
    <property type="interactions" value="5"/>
</dbReference>
<accession>A0A0P0XH67</accession>
<dbReference type="Proteomes" id="UP000059680">
    <property type="component" value="Chromosome 8"/>
</dbReference>
<reference evidence="3" key="1">
    <citation type="journal article" date="2005" name="Nature">
        <title>The map-based sequence of the rice genome.</title>
        <authorList>
            <consortium name="International rice genome sequencing project (IRGSP)"/>
            <person name="Matsumoto T."/>
            <person name="Wu J."/>
            <person name="Kanamori H."/>
            <person name="Katayose Y."/>
            <person name="Fujisawa M."/>
            <person name="Namiki N."/>
            <person name="Mizuno H."/>
            <person name="Yamamoto K."/>
            <person name="Antonio B.A."/>
            <person name="Baba T."/>
            <person name="Sakata K."/>
            <person name="Nagamura Y."/>
            <person name="Aoki H."/>
            <person name="Arikawa K."/>
            <person name="Arita K."/>
            <person name="Bito T."/>
            <person name="Chiden Y."/>
            <person name="Fujitsuka N."/>
            <person name="Fukunaka R."/>
            <person name="Hamada M."/>
            <person name="Harada C."/>
            <person name="Hayashi A."/>
            <person name="Hijishita S."/>
            <person name="Honda M."/>
            <person name="Hosokawa S."/>
            <person name="Ichikawa Y."/>
            <person name="Idonuma A."/>
            <person name="Iijima M."/>
            <person name="Ikeda M."/>
            <person name="Ikeno M."/>
            <person name="Ito K."/>
            <person name="Ito S."/>
            <person name="Ito T."/>
            <person name="Ito Y."/>
            <person name="Ito Y."/>
            <person name="Iwabuchi A."/>
            <person name="Kamiya K."/>
            <person name="Karasawa W."/>
            <person name="Kurita K."/>
            <person name="Katagiri S."/>
            <person name="Kikuta A."/>
            <person name="Kobayashi H."/>
            <person name="Kobayashi N."/>
            <person name="Machita K."/>
            <person name="Maehara T."/>
            <person name="Masukawa M."/>
            <person name="Mizubayashi T."/>
            <person name="Mukai Y."/>
            <person name="Nagasaki H."/>
            <person name="Nagata Y."/>
            <person name="Naito S."/>
            <person name="Nakashima M."/>
            <person name="Nakama Y."/>
            <person name="Nakamichi Y."/>
            <person name="Nakamura M."/>
            <person name="Meguro A."/>
            <person name="Negishi M."/>
            <person name="Ohta I."/>
            <person name="Ohta T."/>
            <person name="Okamoto M."/>
            <person name="Ono N."/>
            <person name="Saji S."/>
            <person name="Sakaguchi M."/>
            <person name="Sakai K."/>
            <person name="Shibata M."/>
            <person name="Shimokawa T."/>
            <person name="Song J."/>
            <person name="Takazaki Y."/>
            <person name="Terasawa K."/>
            <person name="Tsugane M."/>
            <person name="Tsuji K."/>
            <person name="Ueda S."/>
            <person name="Waki K."/>
            <person name="Yamagata H."/>
            <person name="Yamamoto M."/>
            <person name="Yamamoto S."/>
            <person name="Yamane H."/>
            <person name="Yoshiki S."/>
            <person name="Yoshihara R."/>
            <person name="Yukawa K."/>
            <person name="Zhong H."/>
            <person name="Yano M."/>
            <person name="Yuan Q."/>
            <person name="Ouyang S."/>
            <person name="Liu J."/>
            <person name="Jones K.M."/>
            <person name="Gansberger K."/>
            <person name="Moffat K."/>
            <person name="Hill J."/>
            <person name="Bera J."/>
            <person name="Fadrosh D."/>
            <person name="Jin S."/>
            <person name="Johri S."/>
            <person name="Kim M."/>
            <person name="Overton L."/>
            <person name="Reardon M."/>
            <person name="Tsitrin T."/>
            <person name="Vuong H."/>
            <person name="Weaver B."/>
            <person name="Ciecko A."/>
            <person name="Tallon L."/>
            <person name="Jackson J."/>
            <person name="Pai G."/>
            <person name="Aken S.V."/>
            <person name="Utterback T."/>
            <person name="Reidmuller S."/>
            <person name="Feldblyum T."/>
            <person name="Hsiao J."/>
            <person name="Zismann V."/>
            <person name="Iobst S."/>
            <person name="de Vazeille A.R."/>
            <person name="Buell C.R."/>
            <person name="Ying K."/>
            <person name="Li Y."/>
            <person name="Lu T."/>
            <person name="Huang Y."/>
            <person name="Zhao Q."/>
            <person name="Feng Q."/>
            <person name="Zhang L."/>
            <person name="Zhu J."/>
            <person name="Weng Q."/>
            <person name="Mu J."/>
            <person name="Lu Y."/>
            <person name="Fan D."/>
            <person name="Liu Y."/>
            <person name="Guan J."/>
            <person name="Zhang Y."/>
            <person name="Yu S."/>
            <person name="Liu X."/>
            <person name="Zhang Y."/>
            <person name="Hong G."/>
            <person name="Han B."/>
            <person name="Choisne N."/>
            <person name="Demange N."/>
            <person name="Orjeda G."/>
            <person name="Samain S."/>
            <person name="Cattolico L."/>
            <person name="Pelletier E."/>
            <person name="Couloux A."/>
            <person name="Segurens B."/>
            <person name="Wincker P."/>
            <person name="D'Hont A."/>
            <person name="Scarpelli C."/>
            <person name="Weissenbach J."/>
            <person name="Salanoubat M."/>
            <person name="Quetier F."/>
            <person name="Yu Y."/>
            <person name="Kim H.R."/>
            <person name="Rambo T."/>
            <person name="Currie J."/>
            <person name="Collura K."/>
            <person name="Luo M."/>
            <person name="Yang T."/>
            <person name="Ammiraju J.S.S."/>
            <person name="Engler F."/>
            <person name="Soderlund C."/>
            <person name="Wing R.A."/>
            <person name="Palmer L.E."/>
            <person name="de la Bastide M."/>
            <person name="Spiegel L."/>
            <person name="Nascimento L."/>
            <person name="Zutavern T."/>
            <person name="O'Shaughnessy A."/>
            <person name="Dike S."/>
            <person name="Dedhia N."/>
            <person name="Preston R."/>
            <person name="Balija V."/>
            <person name="McCombie W.R."/>
            <person name="Chow T."/>
            <person name="Chen H."/>
            <person name="Chung M."/>
            <person name="Chen C."/>
            <person name="Shaw J."/>
            <person name="Wu H."/>
            <person name="Hsiao K."/>
            <person name="Chao Y."/>
            <person name="Chu M."/>
            <person name="Cheng C."/>
            <person name="Hour A."/>
            <person name="Lee P."/>
            <person name="Lin S."/>
            <person name="Lin Y."/>
            <person name="Liou J."/>
            <person name="Liu S."/>
            <person name="Hsing Y."/>
            <person name="Raghuvanshi S."/>
            <person name="Mohanty A."/>
            <person name="Bharti A.K."/>
            <person name="Gaur A."/>
            <person name="Gupta V."/>
            <person name="Kumar D."/>
            <person name="Ravi V."/>
            <person name="Vij S."/>
            <person name="Kapur A."/>
            <person name="Khurana P."/>
            <person name="Khurana P."/>
            <person name="Khurana J.P."/>
            <person name="Tyagi A.K."/>
            <person name="Gaikwad K."/>
            <person name="Singh A."/>
            <person name="Dalal V."/>
            <person name="Srivastava S."/>
            <person name="Dixit A."/>
            <person name="Pal A.K."/>
            <person name="Ghazi I.A."/>
            <person name="Yadav M."/>
            <person name="Pandit A."/>
            <person name="Bhargava A."/>
            <person name="Sureshbabu K."/>
            <person name="Batra K."/>
            <person name="Sharma T.R."/>
            <person name="Mohapatra T."/>
            <person name="Singh N.K."/>
            <person name="Messing J."/>
            <person name="Nelson A.B."/>
            <person name="Fuks G."/>
            <person name="Kavchok S."/>
            <person name="Keizer G."/>
            <person name="Linton E."/>
            <person name="Llaca V."/>
            <person name="Song R."/>
            <person name="Tanyolac B."/>
            <person name="Young S."/>
            <person name="Ho-Il K."/>
            <person name="Hahn J.H."/>
            <person name="Sangsakoo G."/>
            <person name="Vanavichit A."/>
            <person name="de Mattos Luiz.A.T."/>
            <person name="Zimmer P.D."/>
            <person name="Malone G."/>
            <person name="Dellagostin O."/>
            <person name="de Oliveira A.C."/>
            <person name="Bevan M."/>
            <person name="Bancroft I."/>
            <person name="Minx P."/>
            <person name="Cordum H."/>
            <person name="Wilson R."/>
            <person name="Cheng Z."/>
            <person name="Jin W."/>
            <person name="Jiang J."/>
            <person name="Leong S.A."/>
            <person name="Iwama H."/>
            <person name="Gojobori T."/>
            <person name="Itoh T."/>
            <person name="Niimura Y."/>
            <person name="Fujii Y."/>
            <person name="Habara T."/>
            <person name="Sakai H."/>
            <person name="Sato Y."/>
            <person name="Wilson G."/>
            <person name="Kumar K."/>
            <person name="McCouch S."/>
            <person name="Juretic N."/>
            <person name="Hoen D."/>
            <person name="Wright S."/>
            <person name="Bruskiewich R."/>
            <person name="Bureau T."/>
            <person name="Miyao A."/>
            <person name="Hirochika H."/>
            <person name="Nishikawa T."/>
            <person name="Kadowaki K."/>
            <person name="Sugiura M."/>
            <person name="Burr B."/>
            <person name="Sasaki T."/>
        </authorList>
    </citation>
    <scope>NUCLEOTIDE SEQUENCE [LARGE SCALE GENOMIC DNA]</scope>
    <source>
        <strain evidence="3">cv. Nipponbare</strain>
    </source>
</reference>
<dbReference type="InParanoid" id="A0A0P0XH67"/>
<proteinExistence type="predicted"/>
<gene>
    <name evidence="2" type="ordered locus">Os08g0469050</name>
    <name evidence="2" type="ORF">OSNPB_080469050</name>
</gene>
<dbReference type="AlphaFoldDB" id="A0A0P0XH67"/>
<dbReference type="PaxDb" id="39947-A0A0P0XH67"/>
<reference evidence="2 3" key="3">
    <citation type="journal article" date="2013" name="Rice">
        <title>Improvement of the Oryza sativa Nipponbare reference genome using next generation sequence and optical map data.</title>
        <authorList>
            <person name="Kawahara Y."/>
            <person name="de la Bastide M."/>
            <person name="Hamilton J.P."/>
            <person name="Kanamori H."/>
            <person name="McCombie W.R."/>
            <person name="Ouyang S."/>
            <person name="Schwartz D.C."/>
            <person name="Tanaka T."/>
            <person name="Wu J."/>
            <person name="Zhou S."/>
            <person name="Childs K.L."/>
            <person name="Davidson R.M."/>
            <person name="Lin H."/>
            <person name="Quesada-Ocampo L."/>
            <person name="Vaillancourt B."/>
            <person name="Sakai H."/>
            <person name="Lee S.S."/>
            <person name="Kim J."/>
            <person name="Numa H."/>
            <person name="Itoh T."/>
            <person name="Buell C.R."/>
            <person name="Matsumoto T."/>
        </authorList>
    </citation>
    <scope>NUCLEOTIDE SEQUENCE [LARGE SCALE GENOMIC DNA]</scope>
    <source>
        <strain evidence="3">cv. Nipponbare</strain>
    </source>
</reference>
<feature type="region of interest" description="Disordered" evidence="1">
    <location>
        <begin position="253"/>
        <end position="294"/>
    </location>
</feature>
<feature type="non-terminal residue" evidence="2">
    <location>
        <position position="1"/>
    </location>
</feature>
<reference evidence="2 3" key="2">
    <citation type="journal article" date="2013" name="Plant Cell Physiol.">
        <title>Rice Annotation Project Database (RAP-DB): an integrative and interactive database for rice genomics.</title>
        <authorList>
            <person name="Sakai H."/>
            <person name="Lee S.S."/>
            <person name="Tanaka T."/>
            <person name="Numa H."/>
            <person name="Kim J."/>
            <person name="Kawahara Y."/>
            <person name="Wakimoto H."/>
            <person name="Yang C.C."/>
            <person name="Iwamoto M."/>
            <person name="Abe T."/>
            <person name="Yamada Y."/>
            <person name="Muto A."/>
            <person name="Inokuchi H."/>
            <person name="Ikemura T."/>
            <person name="Matsumoto T."/>
            <person name="Sasaki T."/>
            <person name="Itoh T."/>
        </authorList>
    </citation>
    <scope>NUCLEOTIDE SEQUENCE [LARGE SCALE GENOMIC DNA]</scope>
    <source>
        <strain evidence="3">cv. Nipponbare</strain>
    </source>
</reference>
<dbReference type="EMBL" id="AP014964">
    <property type="protein sequence ID" value="BAT05824.1"/>
    <property type="molecule type" value="Genomic_DNA"/>
</dbReference>
<evidence type="ECO:0000313" key="2">
    <source>
        <dbReference type="EMBL" id="BAT05824.1"/>
    </source>
</evidence>
<sequence>SGRLITFSGKNKRENCKNNCVSSKSVSDLITLRGRKGELVVLHIEEYVHVLLLDVADDGHAGAVRRLAHGQAHQPGSRLLEVVVPRQHHRRAAVEVQHQRRNLHRLHRRRSRAARQHEAELVVLDGPVRHRQPHHVHHGLLDGLERRLHEVRHRAARVDDRAAAAVGPHCEARRRHGEPLVPERDANQRHVVVDGLHRIAHYRGGLDRPRRLVPGQVGHCAEQQRARLLVGERGEAVGESLYFQLRDEGQALRAKPQDAGGADEASGGERAAAEAEAEGDGAARAEGEGLRREDADGRRAAVHVLVDAPVLAGAVLEAELPLLAQPVAAGEEGESGGLAGVVDRRRAVPRRRGGGGGQLALRPDEVAAGVHDELARLHDADGQRVSLVAEQNIIEATFYHSKLLSHRWEPFLIYSEHQWLRTCRPSGETACARRVRLIRCVSG</sequence>
<protein>
    <submittedName>
        <fullName evidence="2">Os08g0469050 protein</fullName>
    </submittedName>
</protein>
<evidence type="ECO:0000313" key="3">
    <source>
        <dbReference type="Proteomes" id="UP000059680"/>
    </source>
</evidence>
<evidence type="ECO:0000256" key="1">
    <source>
        <dbReference type="SAM" id="MobiDB-lite"/>
    </source>
</evidence>